<dbReference type="EMBL" id="GBXM01074257">
    <property type="protein sequence ID" value="JAH34320.1"/>
    <property type="molecule type" value="Transcribed_RNA"/>
</dbReference>
<sequence length="39" mass="4213">MSLAISDPSVSHCIESDFILLCESTAIFHGVHLRVPSPC</sequence>
<name>A0A0E9S0Z9_ANGAN</name>
<reference evidence="1" key="1">
    <citation type="submission" date="2014-11" db="EMBL/GenBank/DDBJ databases">
        <authorList>
            <person name="Amaro Gonzalez C."/>
        </authorList>
    </citation>
    <scope>NUCLEOTIDE SEQUENCE</scope>
</reference>
<evidence type="ECO:0000313" key="1">
    <source>
        <dbReference type="EMBL" id="JAH34320.1"/>
    </source>
</evidence>
<organism evidence="1">
    <name type="scientific">Anguilla anguilla</name>
    <name type="common">European freshwater eel</name>
    <name type="synonym">Muraena anguilla</name>
    <dbReference type="NCBI Taxonomy" id="7936"/>
    <lineage>
        <taxon>Eukaryota</taxon>
        <taxon>Metazoa</taxon>
        <taxon>Chordata</taxon>
        <taxon>Craniata</taxon>
        <taxon>Vertebrata</taxon>
        <taxon>Euteleostomi</taxon>
        <taxon>Actinopterygii</taxon>
        <taxon>Neopterygii</taxon>
        <taxon>Teleostei</taxon>
        <taxon>Anguilliformes</taxon>
        <taxon>Anguillidae</taxon>
        <taxon>Anguilla</taxon>
    </lineage>
</organism>
<dbReference type="AlphaFoldDB" id="A0A0E9S0Z9"/>
<accession>A0A0E9S0Z9</accession>
<proteinExistence type="predicted"/>
<protein>
    <submittedName>
        <fullName evidence="1">Uncharacterized protein</fullName>
    </submittedName>
</protein>
<reference evidence="1" key="2">
    <citation type="journal article" date="2015" name="Fish Shellfish Immunol.">
        <title>Early steps in the European eel (Anguilla anguilla)-Vibrio vulnificus interaction in the gills: Role of the RtxA13 toxin.</title>
        <authorList>
            <person name="Callol A."/>
            <person name="Pajuelo D."/>
            <person name="Ebbesson L."/>
            <person name="Teles M."/>
            <person name="MacKenzie S."/>
            <person name="Amaro C."/>
        </authorList>
    </citation>
    <scope>NUCLEOTIDE SEQUENCE</scope>
</reference>